<organism evidence="1 2">
    <name type="scientific">Symbiodinium microadriaticum</name>
    <name type="common">Dinoflagellate</name>
    <name type="synonym">Zooxanthella microadriatica</name>
    <dbReference type="NCBI Taxonomy" id="2951"/>
    <lineage>
        <taxon>Eukaryota</taxon>
        <taxon>Sar</taxon>
        <taxon>Alveolata</taxon>
        <taxon>Dinophyceae</taxon>
        <taxon>Suessiales</taxon>
        <taxon>Symbiodiniaceae</taxon>
        <taxon>Symbiodinium</taxon>
    </lineage>
</organism>
<dbReference type="EMBL" id="LSRX01000348">
    <property type="protein sequence ID" value="OLP99848.1"/>
    <property type="molecule type" value="Genomic_DNA"/>
</dbReference>
<evidence type="ECO:0000313" key="2">
    <source>
        <dbReference type="Proteomes" id="UP000186817"/>
    </source>
</evidence>
<sequence length="114" mass="12621">MLPSLPLRQAAENGELEKGGMVLTRQEGVPKAFRERVPVLRLALKRKVPVTFLDGVPLAFKGSEVPKVLEPAVFFLAHPPLEMQEAGFWLKRFGLYSEQAAAHDDDSSSTVSLY</sequence>
<dbReference type="Proteomes" id="UP000186817">
    <property type="component" value="Unassembled WGS sequence"/>
</dbReference>
<keyword evidence="2" id="KW-1185">Reference proteome</keyword>
<accession>A0A1Q9DXH9</accession>
<comment type="caution">
    <text evidence="1">The sequence shown here is derived from an EMBL/GenBank/DDBJ whole genome shotgun (WGS) entry which is preliminary data.</text>
</comment>
<dbReference type="AlphaFoldDB" id="A0A1Q9DXH9"/>
<proteinExistence type="predicted"/>
<reference evidence="1 2" key="1">
    <citation type="submission" date="2016-02" db="EMBL/GenBank/DDBJ databases">
        <title>Genome analysis of coral dinoflagellate symbionts highlights evolutionary adaptations to a symbiotic lifestyle.</title>
        <authorList>
            <person name="Aranda M."/>
            <person name="Li Y."/>
            <person name="Liew Y.J."/>
            <person name="Baumgarten S."/>
            <person name="Simakov O."/>
            <person name="Wilson M."/>
            <person name="Piel J."/>
            <person name="Ashoor H."/>
            <person name="Bougouffa S."/>
            <person name="Bajic V.B."/>
            <person name="Ryu T."/>
            <person name="Ravasi T."/>
            <person name="Bayer T."/>
            <person name="Micklem G."/>
            <person name="Kim H."/>
            <person name="Bhak J."/>
            <person name="Lajeunesse T.C."/>
            <person name="Voolstra C.R."/>
        </authorList>
    </citation>
    <scope>NUCLEOTIDE SEQUENCE [LARGE SCALE GENOMIC DNA]</scope>
    <source>
        <strain evidence="1 2">CCMP2467</strain>
    </source>
</reference>
<gene>
    <name evidence="1" type="ORF">AK812_SmicGene17539</name>
</gene>
<name>A0A1Q9DXH9_SYMMI</name>
<protein>
    <submittedName>
        <fullName evidence="1">Uncharacterized protein</fullName>
    </submittedName>
</protein>
<evidence type="ECO:0000313" key="1">
    <source>
        <dbReference type="EMBL" id="OLP99848.1"/>
    </source>
</evidence>